<dbReference type="InterPro" id="IPR021320">
    <property type="entry name" value="DUF2905"/>
</dbReference>
<dbReference type="PANTHER" id="PTHR36443">
    <property type="entry name" value="BSR5223 PROTEIN"/>
    <property type="match status" value="1"/>
</dbReference>
<organism evidence="2 3">
    <name type="scientific">Desulfonauticus submarinus</name>
    <dbReference type="NCBI Taxonomy" id="206665"/>
    <lineage>
        <taxon>Bacteria</taxon>
        <taxon>Pseudomonadati</taxon>
        <taxon>Thermodesulfobacteriota</taxon>
        <taxon>Desulfovibrionia</taxon>
        <taxon>Desulfovibrionales</taxon>
        <taxon>Desulfonauticaceae</taxon>
        <taxon>Desulfonauticus</taxon>
    </lineage>
</organism>
<keyword evidence="1" id="KW-0472">Membrane</keyword>
<dbReference type="AlphaFoldDB" id="A0A1H0B8D9"/>
<proteinExistence type="predicted"/>
<feature type="transmembrane region" description="Helical" evidence="1">
    <location>
        <begin position="12"/>
        <end position="33"/>
    </location>
</feature>
<evidence type="ECO:0008006" key="4">
    <source>
        <dbReference type="Google" id="ProtNLM"/>
    </source>
</evidence>
<reference evidence="2 3" key="1">
    <citation type="submission" date="2016-10" db="EMBL/GenBank/DDBJ databases">
        <authorList>
            <person name="de Groot N.N."/>
        </authorList>
    </citation>
    <scope>NUCLEOTIDE SEQUENCE [LARGE SCALE GENOMIC DNA]</scope>
    <source>
        <strain evidence="2 3">DSM 15269</strain>
    </source>
</reference>
<keyword evidence="1" id="KW-0812">Transmembrane</keyword>
<name>A0A1H0B8D9_9BACT</name>
<protein>
    <recommendedName>
        <fullName evidence="4">DUF2905 domain-containing protein</fullName>
    </recommendedName>
</protein>
<accession>A0A1H0B8D9</accession>
<dbReference type="Pfam" id="PF11146">
    <property type="entry name" value="DUF2905"/>
    <property type="match status" value="1"/>
</dbReference>
<dbReference type="EMBL" id="FNIN01000002">
    <property type="protein sequence ID" value="SDN41852.1"/>
    <property type="molecule type" value="Genomic_DNA"/>
</dbReference>
<dbReference type="Proteomes" id="UP000199602">
    <property type="component" value="Unassembled WGS sequence"/>
</dbReference>
<evidence type="ECO:0000313" key="2">
    <source>
        <dbReference type="EMBL" id="SDN41852.1"/>
    </source>
</evidence>
<keyword evidence="1" id="KW-1133">Transmembrane helix</keyword>
<sequence length="75" mass="8399">MFGWGSEIGKFLILLGFLLIGIGVIFLLGDKLGLRFGGLPGDIVYKKGNFTFYFPWVTCLIISIVLTLILSIFRR</sequence>
<dbReference type="PANTHER" id="PTHR36443:SF1">
    <property type="entry name" value="BSR5223 PROTEIN"/>
    <property type="match status" value="1"/>
</dbReference>
<gene>
    <name evidence="2" type="ORF">SAMN04488516_10276</name>
</gene>
<evidence type="ECO:0000313" key="3">
    <source>
        <dbReference type="Proteomes" id="UP000199602"/>
    </source>
</evidence>
<keyword evidence="3" id="KW-1185">Reference proteome</keyword>
<dbReference type="RefSeq" id="WP_092063084.1">
    <property type="nucleotide sequence ID" value="NZ_FNIN01000002.1"/>
</dbReference>
<feature type="transmembrane region" description="Helical" evidence="1">
    <location>
        <begin position="53"/>
        <end position="73"/>
    </location>
</feature>
<evidence type="ECO:0000256" key="1">
    <source>
        <dbReference type="SAM" id="Phobius"/>
    </source>
</evidence>
<dbReference type="STRING" id="206665.SAMN04488516_10276"/>